<evidence type="ECO:0000256" key="3">
    <source>
        <dbReference type="ARBA" id="ARBA00022475"/>
    </source>
</evidence>
<dbReference type="RefSeq" id="WP_148915598.1">
    <property type="nucleotide sequence ID" value="NZ_VSZS01000064.1"/>
</dbReference>
<feature type="transmembrane region" description="Helical" evidence="7">
    <location>
        <begin position="280"/>
        <end position="301"/>
    </location>
</feature>
<feature type="transmembrane region" description="Helical" evidence="7">
    <location>
        <begin position="436"/>
        <end position="456"/>
    </location>
</feature>
<dbReference type="AlphaFoldDB" id="A0A5D4GTG0"/>
<feature type="transmembrane region" description="Helical" evidence="7">
    <location>
        <begin position="79"/>
        <end position="99"/>
    </location>
</feature>
<keyword evidence="4 7" id="KW-0812">Transmembrane</keyword>
<feature type="transmembrane region" description="Helical" evidence="7">
    <location>
        <begin position="378"/>
        <end position="395"/>
    </location>
</feature>
<comment type="caution">
    <text evidence="8">The sequence shown here is derived from an EMBL/GenBank/DDBJ whole genome shotgun (WGS) entry which is preliminary data.</text>
</comment>
<feature type="transmembrane region" description="Helical" evidence="7">
    <location>
        <begin position="170"/>
        <end position="187"/>
    </location>
</feature>
<evidence type="ECO:0000256" key="2">
    <source>
        <dbReference type="ARBA" id="ARBA00007430"/>
    </source>
</evidence>
<dbReference type="PANTHER" id="PTHR30250:SF10">
    <property type="entry name" value="LIPOPOLYSACCHARIDE BIOSYNTHESIS PROTEIN WZXC"/>
    <property type="match status" value="1"/>
</dbReference>
<dbReference type="EMBL" id="VSZS01000064">
    <property type="protein sequence ID" value="TYR31627.1"/>
    <property type="molecule type" value="Genomic_DNA"/>
</dbReference>
<dbReference type="Pfam" id="PF13440">
    <property type="entry name" value="Polysacc_synt_3"/>
    <property type="match status" value="1"/>
</dbReference>
<evidence type="ECO:0000256" key="5">
    <source>
        <dbReference type="ARBA" id="ARBA00022989"/>
    </source>
</evidence>
<comment type="similarity">
    <text evidence="2">Belongs to the polysaccharide synthase family.</text>
</comment>
<feature type="transmembrane region" description="Helical" evidence="7">
    <location>
        <begin position="38"/>
        <end position="58"/>
    </location>
</feature>
<comment type="subcellular location">
    <subcellularLocation>
        <location evidence="1">Cell membrane</location>
        <topology evidence="1">Multi-pass membrane protein</topology>
    </subcellularLocation>
</comment>
<name>A0A5D4GTG0_9HYPH</name>
<feature type="transmembrane region" description="Helical" evidence="7">
    <location>
        <begin position="407"/>
        <end position="430"/>
    </location>
</feature>
<accession>A0A5D4GTG0</accession>
<evidence type="ECO:0000256" key="6">
    <source>
        <dbReference type="ARBA" id="ARBA00023136"/>
    </source>
</evidence>
<keyword evidence="3" id="KW-1003">Cell membrane</keyword>
<gene>
    <name evidence="8" type="ORF">FY036_15290</name>
</gene>
<protein>
    <submittedName>
        <fullName evidence="8">Oligosaccharide flippase family protein</fullName>
    </submittedName>
</protein>
<evidence type="ECO:0000256" key="1">
    <source>
        <dbReference type="ARBA" id="ARBA00004651"/>
    </source>
</evidence>
<keyword evidence="5 7" id="KW-1133">Transmembrane helix</keyword>
<sequence>MSRVRRAFVMASLEQYVALLVNLGLVVALSRLLSPSQIGIAVIGLGICAITFALREFFTAEFLIQRPTVRRIEVQTSGTILICVTSLLGLCLLMAAPALSRAYGTPELVTFIRVMIVAALIETLSFPAVALLRRDLNFGGTAMIRIAALLAMALVAVVLAAKGFGFMSYAWGNLAAACVTAAMATILRPAAFPRRPTLASWRVIVDFGRFRGASGMVDRIYDAIPQLVLGRFMPMADVGLYNRLNAVCSIPDRLLLGSVFAIAFPALSLHVRLGHDVGRIYMHVIGLITVVYWPALFLMVLLAEPLVLAVLGSAWLQVVPLVRIVGVASLFFFPVILTHPLLMANGRNKSAFTQNLMSKLIAAVVICSASPFGLKAMAYSQFVAIPLEMVLALWFARSVVQFAWRDFAAVVGRSALVTVATLSGPIGFALWHRPDLVFNAGEVAIVLLLAAGGWLAGVRAMAHPVLGEIVAAWQSRRTANEEQPLGAAVEDAGRG</sequence>
<organism evidence="8 9">
    <name type="scientific">Neoaquamicrobium microcysteis</name>
    <dbReference type="NCBI Taxonomy" id="2682781"/>
    <lineage>
        <taxon>Bacteria</taxon>
        <taxon>Pseudomonadati</taxon>
        <taxon>Pseudomonadota</taxon>
        <taxon>Alphaproteobacteria</taxon>
        <taxon>Hyphomicrobiales</taxon>
        <taxon>Phyllobacteriaceae</taxon>
        <taxon>Neoaquamicrobium</taxon>
    </lineage>
</organism>
<feature type="transmembrane region" description="Helical" evidence="7">
    <location>
        <begin position="321"/>
        <end position="344"/>
    </location>
</feature>
<evidence type="ECO:0000256" key="7">
    <source>
        <dbReference type="SAM" id="Phobius"/>
    </source>
</evidence>
<dbReference type="Proteomes" id="UP000323258">
    <property type="component" value="Unassembled WGS sequence"/>
</dbReference>
<dbReference type="InterPro" id="IPR050833">
    <property type="entry name" value="Poly_Biosynth_Transport"/>
</dbReference>
<keyword evidence="6 7" id="KW-0472">Membrane</keyword>
<evidence type="ECO:0000313" key="9">
    <source>
        <dbReference type="Proteomes" id="UP000323258"/>
    </source>
</evidence>
<reference evidence="8 9" key="2">
    <citation type="submission" date="2019-09" db="EMBL/GenBank/DDBJ databases">
        <title>Mesorhizobium sp. MaA-C15 isolated from Microcystis aeruginosa.</title>
        <authorList>
            <person name="Jeong S.E."/>
            <person name="Jin H.M."/>
            <person name="Jeon C.O."/>
        </authorList>
    </citation>
    <scope>NUCLEOTIDE SEQUENCE [LARGE SCALE GENOMIC DNA]</scope>
    <source>
        <strain evidence="8 9">MaA-C15</strain>
    </source>
</reference>
<evidence type="ECO:0000256" key="4">
    <source>
        <dbReference type="ARBA" id="ARBA00022692"/>
    </source>
</evidence>
<dbReference type="PANTHER" id="PTHR30250">
    <property type="entry name" value="PST FAMILY PREDICTED COLANIC ACID TRANSPORTER"/>
    <property type="match status" value="1"/>
</dbReference>
<feature type="transmembrane region" description="Helical" evidence="7">
    <location>
        <begin position="111"/>
        <end position="132"/>
    </location>
</feature>
<dbReference type="GO" id="GO:0005886">
    <property type="term" value="C:plasma membrane"/>
    <property type="evidence" value="ECO:0007669"/>
    <property type="project" value="UniProtKB-SubCell"/>
</dbReference>
<reference evidence="8 9" key="1">
    <citation type="submission" date="2019-08" db="EMBL/GenBank/DDBJ databases">
        <authorList>
            <person name="Seo Y.L."/>
        </authorList>
    </citation>
    <scope>NUCLEOTIDE SEQUENCE [LARGE SCALE GENOMIC DNA]</scope>
    <source>
        <strain evidence="8 9">MaA-C15</strain>
    </source>
</reference>
<feature type="transmembrane region" description="Helical" evidence="7">
    <location>
        <begin position="144"/>
        <end position="164"/>
    </location>
</feature>
<feature type="transmembrane region" description="Helical" evidence="7">
    <location>
        <begin position="356"/>
        <end position="372"/>
    </location>
</feature>
<keyword evidence="9" id="KW-1185">Reference proteome</keyword>
<dbReference type="OrthoDB" id="7356923at2"/>
<proteinExistence type="inferred from homology"/>
<evidence type="ECO:0000313" key="8">
    <source>
        <dbReference type="EMBL" id="TYR31627.1"/>
    </source>
</evidence>
<feature type="transmembrane region" description="Helical" evidence="7">
    <location>
        <begin position="7"/>
        <end position="32"/>
    </location>
</feature>